<feature type="region of interest" description="Disordered" evidence="1">
    <location>
        <begin position="1"/>
        <end position="29"/>
    </location>
</feature>
<evidence type="ECO:0000313" key="4">
    <source>
        <dbReference type="Proteomes" id="UP000019486"/>
    </source>
</evidence>
<proteinExistence type="predicted"/>
<feature type="compositionally biased region" description="Pro residues" evidence="1">
    <location>
        <begin position="182"/>
        <end position="193"/>
    </location>
</feature>
<dbReference type="InterPro" id="IPR029401">
    <property type="entry name" value="Nudix_N"/>
</dbReference>
<protein>
    <submittedName>
        <fullName evidence="3">NUDIX hydrolase</fullName>
    </submittedName>
</protein>
<dbReference type="Gene3D" id="3.90.79.10">
    <property type="entry name" value="Nucleoside Triphosphate Pyrophosphohydrolase"/>
    <property type="match status" value="1"/>
</dbReference>
<dbReference type="SUPFAM" id="SSF55811">
    <property type="entry name" value="Nudix"/>
    <property type="match status" value="1"/>
</dbReference>
<keyword evidence="3" id="KW-0378">Hydrolase</keyword>
<sequence>MTTDSSQSDRNSDHAKPRGPTVRMIPEGDDRDRLVCPDCGFINYENPKIVVGSVASWEDRILLCRRAIEPALGLWTLPAGYMELNETTAQGAAREAWEEARARIEIDCLLAVYEIPRISQVQLIYRARLRSPDVSPGPESLEVGLFRWDEIPWDRIAFPTVRWALDEFDGRRREHEFSPATNPEPEPPPPVGL</sequence>
<dbReference type="Pfam" id="PF14803">
    <property type="entry name" value="Zn_ribbon_Nudix"/>
    <property type="match status" value="1"/>
</dbReference>
<dbReference type="GO" id="GO:0016787">
    <property type="term" value="F:hydrolase activity"/>
    <property type="evidence" value="ECO:0007669"/>
    <property type="project" value="UniProtKB-KW"/>
</dbReference>
<dbReference type="OrthoDB" id="9761969at2"/>
<evidence type="ECO:0000259" key="2">
    <source>
        <dbReference type="PROSITE" id="PS51462"/>
    </source>
</evidence>
<gene>
    <name evidence="3" type="ORF">N825_02645</name>
</gene>
<dbReference type="Proteomes" id="UP000019486">
    <property type="component" value="Unassembled WGS sequence"/>
</dbReference>
<comment type="caution">
    <text evidence="3">The sequence shown here is derived from an EMBL/GenBank/DDBJ whole genome shotgun (WGS) entry which is preliminary data.</text>
</comment>
<dbReference type="CDD" id="cd04511">
    <property type="entry name" value="NUDIX_Hydrolase"/>
    <property type="match status" value="1"/>
</dbReference>
<dbReference type="PROSITE" id="PS51462">
    <property type="entry name" value="NUDIX"/>
    <property type="match status" value="1"/>
</dbReference>
<accession>W9HFU6</accession>
<dbReference type="InterPro" id="IPR000086">
    <property type="entry name" value="NUDIX_hydrolase_dom"/>
</dbReference>
<dbReference type="PATRIC" id="fig|1385369.3.peg.525"/>
<organism evidence="3 4">
    <name type="scientific">Skermanella stibiiresistens SB22</name>
    <dbReference type="NCBI Taxonomy" id="1385369"/>
    <lineage>
        <taxon>Bacteria</taxon>
        <taxon>Pseudomonadati</taxon>
        <taxon>Pseudomonadota</taxon>
        <taxon>Alphaproteobacteria</taxon>
        <taxon>Rhodospirillales</taxon>
        <taxon>Azospirillaceae</taxon>
        <taxon>Skermanella</taxon>
    </lineage>
</organism>
<evidence type="ECO:0000313" key="3">
    <source>
        <dbReference type="EMBL" id="EWY42768.1"/>
    </source>
</evidence>
<dbReference type="Gene3D" id="2.20.70.10">
    <property type="match status" value="1"/>
</dbReference>
<dbReference type="Pfam" id="PF00293">
    <property type="entry name" value="NUDIX"/>
    <property type="match status" value="1"/>
</dbReference>
<dbReference type="EMBL" id="AVFL01000001">
    <property type="protein sequence ID" value="EWY42768.1"/>
    <property type="molecule type" value="Genomic_DNA"/>
</dbReference>
<dbReference type="InterPro" id="IPR015797">
    <property type="entry name" value="NUDIX_hydrolase-like_dom_sf"/>
</dbReference>
<reference evidence="3 4" key="1">
    <citation type="submission" date="2013-08" db="EMBL/GenBank/DDBJ databases">
        <title>The genome sequence of Skermanella stibiiresistens.</title>
        <authorList>
            <person name="Zhu W."/>
            <person name="Wang G."/>
        </authorList>
    </citation>
    <scope>NUCLEOTIDE SEQUENCE [LARGE SCALE GENOMIC DNA]</scope>
    <source>
        <strain evidence="3 4">SB22</strain>
    </source>
</reference>
<keyword evidence="4" id="KW-1185">Reference proteome</keyword>
<dbReference type="STRING" id="1385369.N825_02645"/>
<feature type="domain" description="Nudix hydrolase" evidence="2">
    <location>
        <begin position="46"/>
        <end position="169"/>
    </location>
</feature>
<feature type="region of interest" description="Disordered" evidence="1">
    <location>
        <begin position="174"/>
        <end position="193"/>
    </location>
</feature>
<dbReference type="AlphaFoldDB" id="W9HFU6"/>
<evidence type="ECO:0000256" key="1">
    <source>
        <dbReference type="SAM" id="MobiDB-lite"/>
    </source>
</evidence>
<dbReference type="PANTHER" id="PTHR43222">
    <property type="entry name" value="NUDIX HYDROLASE 23"/>
    <property type="match status" value="1"/>
</dbReference>
<dbReference type="PANTHER" id="PTHR43222:SF2">
    <property type="entry name" value="NUDIX HYDROLASE 23, CHLOROPLASTIC"/>
    <property type="match status" value="1"/>
</dbReference>
<dbReference type="RefSeq" id="WP_037446194.1">
    <property type="nucleotide sequence ID" value="NZ_AVFL01000001.1"/>
</dbReference>
<name>W9HFU6_9PROT</name>